<dbReference type="Proteomes" id="UP000286415">
    <property type="component" value="Unassembled WGS sequence"/>
</dbReference>
<evidence type="ECO:0000313" key="2">
    <source>
        <dbReference type="Proteomes" id="UP000286415"/>
    </source>
</evidence>
<sequence length="99" mass="11072">MLLLRLTCCVCHETAVSHQRLHLFMPFAIVHQYRWAVLDSYGDRFCLYKLLTFISAFPLQNAYAQITRSSPSLAVVVVTPNRLSSSSSSVHSSGDLALL</sequence>
<name>A0A8T1MW50_CLOSI</name>
<reference evidence="1 2" key="2">
    <citation type="journal article" date="2021" name="Genomics">
        <title>High-quality reference genome for Clonorchis sinensis.</title>
        <authorList>
            <person name="Young N.D."/>
            <person name="Stroehlein A.J."/>
            <person name="Kinkar L."/>
            <person name="Wang T."/>
            <person name="Sohn W.M."/>
            <person name="Chang B.C.H."/>
            <person name="Kaur P."/>
            <person name="Weisz D."/>
            <person name="Dudchenko O."/>
            <person name="Aiden E.L."/>
            <person name="Korhonen P.K."/>
            <person name="Gasser R.B."/>
        </authorList>
    </citation>
    <scope>NUCLEOTIDE SEQUENCE [LARGE SCALE GENOMIC DNA]</scope>
    <source>
        <strain evidence="1">Cs-k2</strain>
    </source>
</reference>
<accession>A0A8T1MW50</accession>
<reference evidence="1 2" key="1">
    <citation type="journal article" date="2018" name="Biotechnol. Adv.">
        <title>Improved genomic resources and new bioinformatic workflow for the carcinogenic parasite Clonorchis sinensis: Biotechnological implications.</title>
        <authorList>
            <person name="Wang D."/>
            <person name="Korhonen P.K."/>
            <person name="Gasser R.B."/>
            <person name="Young N.D."/>
        </authorList>
    </citation>
    <scope>NUCLEOTIDE SEQUENCE [LARGE SCALE GENOMIC DNA]</scope>
    <source>
        <tissue evidence="1">Body</tissue>
    </source>
</reference>
<dbReference type="AlphaFoldDB" id="A0A8T1MW50"/>
<protein>
    <submittedName>
        <fullName evidence="1">Uncharacterized protein</fullName>
    </submittedName>
</protein>
<organism evidence="1 2">
    <name type="scientific">Clonorchis sinensis</name>
    <name type="common">Chinese liver fluke</name>
    <dbReference type="NCBI Taxonomy" id="79923"/>
    <lineage>
        <taxon>Eukaryota</taxon>
        <taxon>Metazoa</taxon>
        <taxon>Spiralia</taxon>
        <taxon>Lophotrochozoa</taxon>
        <taxon>Platyhelminthes</taxon>
        <taxon>Trematoda</taxon>
        <taxon>Digenea</taxon>
        <taxon>Opisthorchiida</taxon>
        <taxon>Opisthorchiata</taxon>
        <taxon>Opisthorchiidae</taxon>
        <taxon>Clonorchis</taxon>
    </lineage>
</organism>
<comment type="caution">
    <text evidence="1">The sequence shown here is derived from an EMBL/GenBank/DDBJ whole genome shotgun (WGS) entry which is preliminary data.</text>
</comment>
<keyword evidence="2" id="KW-1185">Reference proteome</keyword>
<dbReference type="EMBL" id="NIRI02000013">
    <property type="protein sequence ID" value="KAG5453092.1"/>
    <property type="molecule type" value="Genomic_DNA"/>
</dbReference>
<evidence type="ECO:0000313" key="1">
    <source>
        <dbReference type="EMBL" id="KAG5453092.1"/>
    </source>
</evidence>
<gene>
    <name evidence="1" type="ORF">CSKR_202396</name>
</gene>
<proteinExistence type="predicted"/>